<feature type="domain" description="Glycosyltransferase 2-like" evidence="6">
    <location>
        <begin position="3"/>
        <end position="53"/>
    </location>
</feature>
<dbReference type="PANTHER" id="PTHR43646:SF2">
    <property type="entry name" value="GLYCOSYLTRANSFERASE 2-LIKE DOMAIN-CONTAINING PROTEIN"/>
    <property type="match status" value="1"/>
</dbReference>
<evidence type="ECO:0000256" key="1">
    <source>
        <dbReference type="ARBA" id="ARBA00004236"/>
    </source>
</evidence>
<evidence type="ECO:0000256" key="3">
    <source>
        <dbReference type="ARBA" id="ARBA00022676"/>
    </source>
</evidence>
<dbReference type="CDD" id="cd02522">
    <property type="entry name" value="GT_2_like_a"/>
    <property type="match status" value="1"/>
</dbReference>
<keyword evidence="3" id="KW-0328">Glycosyltransferase</keyword>
<keyword evidence="4" id="KW-0808">Transferase</keyword>
<dbReference type="InterPro" id="IPR029044">
    <property type="entry name" value="Nucleotide-diphossugar_trans"/>
</dbReference>
<accession>A0ABS0EDY4</accession>
<keyword evidence="2" id="KW-1003">Cell membrane</keyword>
<organism evidence="7 8">
    <name type="scientific">Winogradskyella marina</name>
    <dbReference type="NCBI Taxonomy" id="2785530"/>
    <lineage>
        <taxon>Bacteria</taxon>
        <taxon>Pseudomonadati</taxon>
        <taxon>Bacteroidota</taxon>
        <taxon>Flavobacteriia</taxon>
        <taxon>Flavobacteriales</taxon>
        <taxon>Flavobacteriaceae</taxon>
        <taxon>Winogradskyella</taxon>
    </lineage>
</organism>
<comment type="caution">
    <text evidence="7">The sequence shown here is derived from an EMBL/GenBank/DDBJ whole genome shotgun (WGS) entry which is preliminary data.</text>
</comment>
<dbReference type="Gene3D" id="3.90.550.10">
    <property type="entry name" value="Spore Coat Polysaccharide Biosynthesis Protein SpsA, Chain A"/>
    <property type="match status" value="1"/>
</dbReference>
<dbReference type="Proteomes" id="UP000611215">
    <property type="component" value="Unassembled WGS sequence"/>
</dbReference>
<feature type="domain" description="Glycosyltransferase 2-like" evidence="6">
    <location>
        <begin position="104"/>
        <end position="181"/>
    </location>
</feature>
<evidence type="ECO:0000313" key="7">
    <source>
        <dbReference type="EMBL" id="MBF8148658.1"/>
    </source>
</evidence>
<evidence type="ECO:0000256" key="2">
    <source>
        <dbReference type="ARBA" id="ARBA00022475"/>
    </source>
</evidence>
<gene>
    <name evidence="7" type="ORF">ITJ86_02045</name>
</gene>
<reference evidence="7 8" key="1">
    <citation type="submission" date="2020-11" db="EMBL/GenBank/DDBJ databases">
        <title>Winogradskyella marina sp. nov., isolated from marine sediment.</title>
        <authorList>
            <person name="Bo J."/>
            <person name="Wang S."/>
            <person name="Song X."/>
            <person name="Du Z."/>
        </authorList>
    </citation>
    <scope>NUCLEOTIDE SEQUENCE [LARGE SCALE GENOMIC DNA]</scope>
    <source>
        <strain evidence="7 8">F6397</strain>
    </source>
</reference>
<dbReference type="InterPro" id="IPR026461">
    <property type="entry name" value="Trfase_2_rSAM/seldom_assoc"/>
</dbReference>
<protein>
    <submittedName>
        <fullName evidence="7">Glycosyltransferase family 2 protein</fullName>
    </submittedName>
</protein>
<dbReference type="RefSeq" id="WP_195869933.1">
    <property type="nucleotide sequence ID" value="NZ_JADOET010000001.1"/>
</dbReference>
<sequence length="278" mass="32000">MISIIIPVLNEADTISRLLTHLIDNSSPKNISEIIVVDGGSTDGTLDILKPDRFLKPDRSVIESMTPNVLDTKFQKQNFTRTDVQLGSEIGDPESSSGWHIQSKILLLESSKGRAKQMNLGAKHAKGEVLYFLHADSFPPIDFDQLIINEIQKGNQAGCFRMQFDSKHWWLRLASWLTQFSWRASRGGDQSQFITKTLFNDIGGYNENYIIYEDNILINELYARNEFTVINKKLTTSARLYRKHGVWKLQYHFWTIYVKKWFGASADELLAYYKKHVC</sequence>
<evidence type="ECO:0000259" key="6">
    <source>
        <dbReference type="Pfam" id="PF00535"/>
    </source>
</evidence>
<evidence type="ECO:0000256" key="5">
    <source>
        <dbReference type="ARBA" id="ARBA00023136"/>
    </source>
</evidence>
<name>A0ABS0EDY4_9FLAO</name>
<keyword evidence="5" id="KW-0472">Membrane</keyword>
<dbReference type="EMBL" id="JADOET010000001">
    <property type="protein sequence ID" value="MBF8148658.1"/>
    <property type="molecule type" value="Genomic_DNA"/>
</dbReference>
<proteinExistence type="predicted"/>
<dbReference type="InterPro" id="IPR001173">
    <property type="entry name" value="Glyco_trans_2-like"/>
</dbReference>
<dbReference type="Pfam" id="PF00535">
    <property type="entry name" value="Glycos_transf_2"/>
    <property type="match status" value="2"/>
</dbReference>
<dbReference type="PANTHER" id="PTHR43646">
    <property type="entry name" value="GLYCOSYLTRANSFERASE"/>
    <property type="match status" value="1"/>
</dbReference>
<evidence type="ECO:0000256" key="4">
    <source>
        <dbReference type="ARBA" id="ARBA00022679"/>
    </source>
</evidence>
<keyword evidence="8" id="KW-1185">Reference proteome</keyword>
<dbReference type="SUPFAM" id="SSF53448">
    <property type="entry name" value="Nucleotide-diphospho-sugar transferases"/>
    <property type="match status" value="1"/>
</dbReference>
<comment type="subcellular location">
    <subcellularLocation>
        <location evidence="1">Cell membrane</location>
    </subcellularLocation>
</comment>
<evidence type="ECO:0000313" key="8">
    <source>
        <dbReference type="Proteomes" id="UP000611215"/>
    </source>
</evidence>